<comment type="subcellular location">
    <subcellularLocation>
        <location evidence="2">Membrane</location>
        <topology evidence="2">Single-pass membrane protein</topology>
    </subcellularLocation>
</comment>
<evidence type="ECO:0000256" key="11">
    <source>
        <dbReference type="ARBA" id="ARBA00022989"/>
    </source>
</evidence>
<keyword evidence="9" id="KW-0833">Ubl conjugation pathway</keyword>
<comment type="catalytic activity">
    <reaction evidence="1">
        <text>S-ubiquitinyl-[E2 ubiquitin-conjugating enzyme]-L-cysteine + [acceptor protein]-L-lysine = [E2 ubiquitin-conjugating enzyme]-L-cysteine + N(6)-ubiquitinyl-[acceptor protein]-L-lysine.</text>
        <dbReference type="EC" id="2.3.2.27"/>
    </reaction>
</comment>
<keyword evidence="6 16" id="KW-0812">Transmembrane</keyword>
<proteinExistence type="inferred from homology"/>
<keyword evidence="7" id="KW-0479">Metal-binding</keyword>
<dbReference type="AlphaFoldDB" id="A0A830D5A8"/>
<comment type="similarity">
    <text evidence="13">Belongs to the RING-type zinc finger family. ATL subfamily.</text>
</comment>
<dbReference type="Proteomes" id="UP000653305">
    <property type="component" value="Unassembled WGS sequence"/>
</dbReference>
<feature type="compositionally biased region" description="Polar residues" evidence="15">
    <location>
        <begin position="187"/>
        <end position="199"/>
    </location>
</feature>
<dbReference type="PROSITE" id="PS50089">
    <property type="entry name" value="ZF_RING_2"/>
    <property type="match status" value="1"/>
</dbReference>
<comment type="pathway">
    <text evidence="3">Protein modification; protein ubiquitination.</text>
</comment>
<evidence type="ECO:0000256" key="5">
    <source>
        <dbReference type="ARBA" id="ARBA00022679"/>
    </source>
</evidence>
<feature type="compositionally biased region" description="Basic and acidic residues" evidence="15">
    <location>
        <begin position="201"/>
        <end position="219"/>
    </location>
</feature>
<protein>
    <recommendedName>
        <fullName evidence="4">RING-type E3 ubiquitin transferase</fullName>
        <ecNumber evidence="4">2.3.2.27</ecNumber>
    </recommendedName>
</protein>
<dbReference type="GO" id="GO:0061630">
    <property type="term" value="F:ubiquitin protein ligase activity"/>
    <property type="evidence" value="ECO:0007669"/>
    <property type="project" value="UniProtKB-EC"/>
</dbReference>
<feature type="domain" description="RING-type" evidence="17">
    <location>
        <begin position="108"/>
        <end position="150"/>
    </location>
</feature>
<name>A0A830D5A8_9LAMI</name>
<keyword evidence="5" id="KW-0808">Transferase</keyword>
<evidence type="ECO:0000256" key="15">
    <source>
        <dbReference type="SAM" id="MobiDB-lite"/>
    </source>
</evidence>
<keyword evidence="12 16" id="KW-0472">Membrane</keyword>
<dbReference type="Pfam" id="PF13639">
    <property type="entry name" value="zf-RING_2"/>
    <property type="match status" value="1"/>
</dbReference>
<evidence type="ECO:0000256" key="13">
    <source>
        <dbReference type="ARBA" id="ARBA00024209"/>
    </source>
</evidence>
<evidence type="ECO:0000256" key="8">
    <source>
        <dbReference type="ARBA" id="ARBA00022771"/>
    </source>
</evidence>
<dbReference type="CDD" id="cd16461">
    <property type="entry name" value="RING-H2_EL5-like"/>
    <property type="match status" value="1"/>
</dbReference>
<dbReference type="PANTHER" id="PTHR46913:SF23">
    <property type="entry name" value="E3 UBIQUITIN-PROTEIN LIGASE RHA4A-RELATED"/>
    <property type="match status" value="1"/>
</dbReference>
<dbReference type="InterPro" id="IPR001841">
    <property type="entry name" value="Znf_RING"/>
</dbReference>
<evidence type="ECO:0000256" key="9">
    <source>
        <dbReference type="ARBA" id="ARBA00022786"/>
    </source>
</evidence>
<keyword evidence="11 16" id="KW-1133">Transmembrane helix</keyword>
<evidence type="ECO:0000256" key="2">
    <source>
        <dbReference type="ARBA" id="ARBA00004167"/>
    </source>
</evidence>
<dbReference type="EC" id="2.3.2.27" evidence="4"/>
<evidence type="ECO:0000313" key="18">
    <source>
        <dbReference type="EMBL" id="GFQ05793.1"/>
    </source>
</evidence>
<evidence type="ECO:0000256" key="3">
    <source>
        <dbReference type="ARBA" id="ARBA00004906"/>
    </source>
</evidence>
<dbReference type="SUPFAM" id="SSF57850">
    <property type="entry name" value="RING/U-box"/>
    <property type="match status" value="1"/>
</dbReference>
<evidence type="ECO:0000256" key="4">
    <source>
        <dbReference type="ARBA" id="ARBA00012483"/>
    </source>
</evidence>
<evidence type="ECO:0000256" key="7">
    <source>
        <dbReference type="ARBA" id="ARBA00022723"/>
    </source>
</evidence>
<reference evidence="18" key="1">
    <citation type="submission" date="2020-07" db="EMBL/GenBank/DDBJ databases">
        <title>Ethylene signaling mediates host invasion by parasitic plants.</title>
        <authorList>
            <person name="Yoshida S."/>
        </authorList>
    </citation>
    <scope>NUCLEOTIDE SEQUENCE</scope>
    <source>
        <strain evidence="18">Okayama</strain>
    </source>
</reference>
<evidence type="ECO:0000256" key="16">
    <source>
        <dbReference type="SAM" id="Phobius"/>
    </source>
</evidence>
<gene>
    <name evidence="18" type="ORF">PHJA_002723400</name>
</gene>
<keyword evidence="8 14" id="KW-0863">Zinc-finger</keyword>
<evidence type="ECO:0000256" key="10">
    <source>
        <dbReference type="ARBA" id="ARBA00022833"/>
    </source>
</evidence>
<feature type="region of interest" description="Disordered" evidence="15">
    <location>
        <begin position="161"/>
        <end position="232"/>
    </location>
</feature>
<dbReference type="InterPro" id="IPR013083">
    <property type="entry name" value="Znf_RING/FYVE/PHD"/>
</dbReference>
<organism evidence="18 19">
    <name type="scientific">Phtheirospermum japonicum</name>
    <dbReference type="NCBI Taxonomy" id="374723"/>
    <lineage>
        <taxon>Eukaryota</taxon>
        <taxon>Viridiplantae</taxon>
        <taxon>Streptophyta</taxon>
        <taxon>Embryophyta</taxon>
        <taxon>Tracheophyta</taxon>
        <taxon>Spermatophyta</taxon>
        <taxon>Magnoliopsida</taxon>
        <taxon>eudicotyledons</taxon>
        <taxon>Gunneridae</taxon>
        <taxon>Pentapetalae</taxon>
        <taxon>asterids</taxon>
        <taxon>lamiids</taxon>
        <taxon>Lamiales</taxon>
        <taxon>Orobanchaceae</taxon>
        <taxon>Orobanchaceae incertae sedis</taxon>
        <taxon>Phtheirospermum</taxon>
    </lineage>
</organism>
<dbReference type="EMBL" id="BMAC01001121">
    <property type="protein sequence ID" value="GFQ05793.1"/>
    <property type="molecule type" value="Genomic_DNA"/>
</dbReference>
<dbReference type="GO" id="GO:0008270">
    <property type="term" value="F:zinc ion binding"/>
    <property type="evidence" value="ECO:0007669"/>
    <property type="project" value="UniProtKB-KW"/>
</dbReference>
<evidence type="ECO:0000256" key="6">
    <source>
        <dbReference type="ARBA" id="ARBA00022692"/>
    </source>
</evidence>
<accession>A0A830D5A8</accession>
<dbReference type="InterPro" id="IPR044600">
    <property type="entry name" value="ATL1/ATL16-like"/>
</dbReference>
<dbReference type="FunFam" id="3.30.40.10:FF:000503">
    <property type="entry name" value="RING-H2 finger protein ATL7"/>
    <property type="match status" value="1"/>
</dbReference>
<dbReference type="Gene3D" id="3.30.40.10">
    <property type="entry name" value="Zinc/RING finger domain, C3HC4 (zinc finger)"/>
    <property type="match status" value="1"/>
</dbReference>
<dbReference type="OrthoDB" id="8062037at2759"/>
<dbReference type="SMART" id="SM00184">
    <property type="entry name" value="RING"/>
    <property type="match status" value="1"/>
</dbReference>
<evidence type="ECO:0000256" key="14">
    <source>
        <dbReference type="PROSITE-ProRule" id="PRU00175"/>
    </source>
</evidence>
<evidence type="ECO:0000313" key="19">
    <source>
        <dbReference type="Proteomes" id="UP000653305"/>
    </source>
</evidence>
<keyword evidence="10" id="KW-0862">Zinc</keyword>
<dbReference type="GO" id="GO:0016020">
    <property type="term" value="C:membrane"/>
    <property type="evidence" value="ECO:0007669"/>
    <property type="project" value="UniProtKB-SubCell"/>
</dbReference>
<evidence type="ECO:0000256" key="1">
    <source>
        <dbReference type="ARBA" id="ARBA00000900"/>
    </source>
</evidence>
<sequence length="232" mass="26753">MSYNSVKNSISEQERANDNGRASPQLKLYQAFIFSVPIFFTFVLLILFYLFYLRRRRVDWSSLRMRTSNSMISTDDISRCELGLKKELREMLPIVVFKESFFVKDTLCSVCLGEYEAEDKLQQIPGCGHTFHMDCIDLWLSTHTTCPLCRQSLLLASTNKVPPDDAHLHTDNTLTTFDVENGDETSRVTNNEDPQTSQPPLDRRDDRAVPTVSERERHVVVVQYDDDDDDAK</sequence>
<evidence type="ECO:0000259" key="17">
    <source>
        <dbReference type="PROSITE" id="PS50089"/>
    </source>
</evidence>
<keyword evidence="19" id="KW-1185">Reference proteome</keyword>
<comment type="caution">
    <text evidence="18">The sequence shown here is derived from an EMBL/GenBank/DDBJ whole genome shotgun (WGS) entry which is preliminary data.</text>
</comment>
<feature type="transmembrane region" description="Helical" evidence="16">
    <location>
        <begin position="28"/>
        <end position="52"/>
    </location>
</feature>
<dbReference type="PANTHER" id="PTHR46913">
    <property type="entry name" value="RING-H2 FINGER PROTEIN ATL16"/>
    <property type="match status" value="1"/>
</dbReference>
<dbReference type="GO" id="GO:0016567">
    <property type="term" value="P:protein ubiquitination"/>
    <property type="evidence" value="ECO:0007669"/>
    <property type="project" value="InterPro"/>
</dbReference>
<evidence type="ECO:0000256" key="12">
    <source>
        <dbReference type="ARBA" id="ARBA00023136"/>
    </source>
</evidence>